<keyword evidence="3" id="KW-1185">Reference proteome</keyword>
<dbReference type="Proteomes" id="UP000541583">
    <property type="component" value="Unassembled WGS sequence"/>
</dbReference>
<dbReference type="AlphaFoldDB" id="A0A1N7EHX8"/>
<accession>A0A1N7EHX8</accession>
<name>A0A1N7EHX8_9SPHI</name>
<gene>
    <name evidence="2" type="ORF">HDF22_002469</name>
    <name evidence="1" type="ORF">HDF23_004561</name>
</gene>
<dbReference type="STRING" id="354630.SAMN05421821_11470"/>
<protein>
    <recommendedName>
        <fullName evidence="5">Type VI secretion, VC_A0110, EvfL, ImpJ, VasE</fullName>
    </recommendedName>
</protein>
<organism evidence="2 4">
    <name type="scientific">Mucilaginibacter lappiensis</name>
    <dbReference type="NCBI Taxonomy" id="354630"/>
    <lineage>
        <taxon>Bacteria</taxon>
        <taxon>Pseudomonadati</taxon>
        <taxon>Bacteroidota</taxon>
        <taxon>Sphingobacteriia</taxon>
        <taxon>Sphingobacteriales</taxon>
        <taxon>Sphingobacteriaceae</taxon>
        <taxon>Mucilaginibacter</taxon>
    </lineage>
</organism>
<dbReference type="RefSeq" id="WP_076376544.1">
    <property type="nucleotide sequence ID" value="NZ_FTMG01000014.1"/>
</dbReference>
<evidence type="ECO:0000313" key="4">
    <source>
        <dbReference type="Proteomes" id="UP000548326"/>
    </source>
</evidence>
<evidence type="ECO:0000313" key="1">
    <source>
        <dbReference type="EMBL" id="MBB6111789.1"/>
    </source>
</evidence>
<evidence type="ECO:0000313" key="2">
    <source>
        <dbReference type="EMBL" id="MBB6128348.1"/>
    </source>
</evidence>
<reference evidence="3 4" key="1">
    <citation type="submission" date="2020-08" db="EMBL/GenBank/DDBJ databases">
        <title>Genomic Encyclopedia of Type Strains, Phase IV (KMG-V): Genome sequencing to study the core and pangenomes of soil and plant-associated prokaryotes.</title>
        <authorList>
            <person name="Whitman W."/>
        </authorList>
    </citation>
    <scope>NUCLEOTIDE SEQUENCE [LARGE SCALE GENOMIC DNA]</scope>
    <source>
        <strain evidence="1 3">ANJLi2</strain>
        <strain evidence="2 4">MP601</strain>
    </source>
</reference>
<dbReference type="EMBL" id="JACHCA010000006">
    <property type="protein sequence ID" value="MBB6128348.1"/>
    <property type="molecule type" value="Genomic_DNA"/>
</dbReference>
<sequence length="379" mass="43510">MLSPLKNKPVNWIDGMKISSDHFISTDNFVHDIVRDSNSLPLNNHNFGLLPPVVNESVALDIQITERASNQVQIKINHCNAVTADGHRIDISRTGPELLFTHYFGQDNTTENSETYYVLLTVNPFERVASGNPDPEEIPLRYPEVDKQYNITIIPASQINVRSSHFLEVGKFIKNGNNLQTDISFIPPCTSVLSHPELVKYYESFSNQLNNLQLLSFRILDKITSKESVSTIGKNVKILCEKMLEYIARIYFSYRNIVYQQPPVYLVSCFSEMAHIFFSTVKSIPGAEREELLKYFYEWKDVTPGNFEELLARLIEVVYNHHDISASMITVDEFLRVIVALWNKLSSLEYIGQRKENIVVAEQQVIQTVQSKRTWTLLD</sequence>
<proteinExistence type="predicted"/>
<comment type="caution">
    <text evidence="2">The sequence shown here is derived from an EMBL/GenBank/DDBJ whole genome shotgun (WGS) entry which is preliminary data.</text>
</comment>
<evidence type="ECO:0000313" key="3">
    <source>
        <dbReference type="Proteomes" id="UP000541583"/>
    </source>
</evidence>
<dbReference type="EMBL" id="JACHCB010000014">
    <property type="protein sequence ID" value="MBB6111789.1"/>
    <property type="molecule type" value="Genomic_DNA"/>
</dbReference>
<evidence type="ECO:0008006" key="5">
    <source>
        <dbReference type="Google" id="ProtNLM"/>
    </source>
</evidence>
<dbReference type="OrthoDB" id="1090702at2"/>
<dbReference type="Proteomes" id="UP000548326">
    <property type="component" value="Unassembled WGS sequence"/>
</dbReference>